<gene>
    <name evidence="1" type="ORF">Ahy_A01g002109</name>
</gene>
<evidence type="ECO:0000313" key="2">
    <source>
        <dbReference type="Proteomes" id="UP000289738"/>
    </source>
</evidence>
<dbReference type="EMBL" id="SDMP01000001">
    <property type="protein sequence ID" value="RYR77583.1"/>
    <property type="molecule type" value="Genomic_DNA"/>
</dbReference>
<comment type="caution">
    <text evidence="1">The sequence shown here is derived from an EMBL/GenBank/DDBJ whole genome shotgun (WGS) entry which is preliminary data.</text>
</comment>
<protein>
    <submittedName>
        <fullName evidence="1">Uncharacterized protein</fullName>
    </submittedName>
</protein>
<dbReference type="AlphaFoldDB" id="A0A445EQK3"/>
<reference evidence="1 2" key="1">
    <citation type="submission" date="2019-01" db="EMBL/GenBank/DDBJ databases">
        <title>Sequencing of cultivated peanut Arachis hypogaea provides insights into genome evolution and oil improvement.</title>
        <authorList>
            <person name="Chen X."/>
        </authorList>
    </citation>
    <scope>NUCLEOTIDE SEQUENCE [LARGE SCALE GENOMIC DNA]</scope>
    <source>
        <strain evidence="2">cv. Fuhuasheng</strain>
        <tissue evidence="1">Leaves</tissue>
    </source>
</reference>
<name>A0A445EQK3_ARAHY</name>
<dbReference type="Proteomes" id="UP000289738">
    <property type="component" value="Chromosome A01"/>
</dbReference>
<accession>A0A445EQK3</accession>
<evidence type="ECO:0000313" key="1">
    <source>
        <dbReference type="EMBL" id="RYR77583.1"/>
    </source>
</evidence>
<organism evidence="1 2">
    <name type="scientific">Arachis hypogaea</name>
    <name type="common">Peanut</name>
    <dbReference type="NCBI Taxonomy" id="3818"/>
    <lineage>
        <taxon>Eukaryota</taxon>
        <taxon>Viridiplantae</taxon>
        <taxon>Streptophyta</taxon>
        <taxon>Embryophyta</taxon>
        <taxon>Tracheophyta</taxon>
        <taxon>Spermatophyta</taxon>
        <taxon>Magnoliopsida</taxon>
        <taxon>eudicotyledons</taxon>
        <taxon>Gunneridae</taxon>
        <taxon>Pentapetalae</taxon>
        <taxon>rosids</taxon>
        <taxon>fabids</taxon>
        <taxon>Fabales</taxon>
        <taxon>Fabaceae</taxon>
        <taxon>Papilionoideae</taxon>
        <taxon>50 kb inversion clade</taxon>
        <taxon>dalbergioids sensu lato</taxon>
        <taxon>Dalbergieae</taxon>
        <taxon>Pterocarpus clade</taxon>
        <taxon>Arachis</taxon>
    </lineage>
</organism>
<proteinExistence type="predicted"/>
<sequence length="102" mass="11810">MEHLSCFNEPLFRHQRERVFCVPSAHMRCVPGLTQFEEENDYFPIAKDYQVFWKKISFSSFSSDIREVSVPLRLGTLKSMLGYFLFSLGEWYSSIGAIGGSQ</sequence>
<keyword evidence="2" id="KW-1185">Reference proteome</keyword>